<feature type="transmembrane region" description="Helical" evidence="9">
    <location>
        <begin position="12"/>
        <end position="32"/>
    </location>
</feature>
<dbReference type="GO" id="GO:0016491">
    <property type="term" value="F:oxidoreductase activity"/>
    <property type="evidence" value="ECO:0007669"/>
    <property type="project" value="UniProtKB-KW"/>
</dbReference>
<dbReference type="InterPro" id="IPR050415">
    <property type="entry name" value="MRET"/>
</dbReference>
<gene>
    <name evidence="12" type="ORF">OHM77_00630</name>
</gene>
<evidence type="ECO:0000256" key="6">
    <source>
        <dbReference type="ARBA" id="ARBA00023002"/>
    </source>
</evidence>
<evidence type="ECO:0000259" key="11">
    <source>
        <dbReference type="PROSITE" id="PS51384"/>
    </source>
</evidence>
<reference evidence="12" key="1">
    <citation type="journal article" date="2023" name="Nat. Microbiol.">
        <title>Enrichment and characterization of a nitric oxide-reducing microbial community in a continuous bioreactor.</title>
        <authorList>
            <person name="Garrido-Amador P."/>
            <person name="Stortenbeker N."/>
            <person name="Wessels H.J.C.T."/>
            <person name="Speth D.R."/>
            <person name="Garcia-Heredia I."/>
            <person name="Kartal B."/>
        </authorList>
    </citation>
    <scope>NUCLEOTIDE SEQUENCE</scope>
    <source>
        <strain evidence="12">MAG1</strain>
    </source>
</reference>
<evidence type="ECO:0000259" key="10">
    <source>
        <dbReference type="PROSITE" id="PS51085"/>
    </source>
</evidence>
<dbReference type="Proteomes" id="UP001234916">
    <property type="component" value="Chromosome"/>
</dbReference>
<keyword evidence="9" id="KW-1133">Transmembrane helix</keyword>
<dbReference type="InterPro" id="IPR036010">
    <property type="entry name" value="2Fe-2S_ferredoxin-like_sf"/>
</dbReference>
<dbReference type="Gene3D" id="2.40.30.10">
    <property type="entry name" value="Translation factors"/>
    <property type="match status" value="1"/>
</dbReference>
<evidence type="ECO:0000256" key="7">
    <source>
        <dbReference type="ARBA" id="ARBA00023004"/>
    </source>
</evidence>
<dbReference type="InterPro" id="IPR017938">
    <property type="entry name" value="Riboflavin_synthase-like_b-brl"/>
</dbReference>
<dbReference type="Pfam" id="PF00970">
    <property type="entry name" value="FAD_binding_6"/>
    <property type="match status" value="1"/>
</dbReference>
<dbReference type="AlphaFoldDB" id="A0AA49FKZ9"/>
<dbReference type="InterPro" id="IPR001041">
    <property type="entry name" value="2Fe-2S_ferredoxin-type"/>
</dbReference>
<dbReference type="SUPFAM" id="SSF63380">
    <property type="entry name" value="Riboflavin synthase domain-like"/>
    <property type="match status" value="1"/>
</dbReference>
<keyword evidence="7" id="KW-0408">Iron</keyword>
<evidence type="ECO:0000256" key="4">
    <source>
        <dbReference type="ARBA" id="ARBA00022723"/>
    </source>
</evidence>
<dbReference type="InterPro" id="IPR012675">
    <property type="entry name" value="Beta-grasp_dom_sf"/>
</dbReference>
<keyword evidence="2" id="KW-0285">Flavoprotein</keyword>
<dbReference type="CDD" id="cd06184">
    <property type="entry name" value="flavohem_like_fad_nad_binding"/>
    <property type="match status" value="1"/>
</dbReference>
<dbReference type="CDD" id="cd00207">
    <property type="entry name" value="fer2"/>
    <property type="match status" value="1"/>
</dbReference>
<evidence type="ECO:0000256" key="1">
    <source>
        <dbReference type="ARBA" id="ARBA00001974"/>
    </source>
</evidence>
<organism evidence="12">
    <name type="scientific">Candidatus Nitricoxidivorans perseverans</name>
    <dbReference type="NCBI Taxonomy" id="2975601"/>
    <lineage>
        <taxon>Bacteria</taxon>
        <taxon>Pseudomonadati</taxon>
        <taxon>Pseudomonadota</taxon>
        <taxon>Betaproteobacteria</taxon>
        <taxon>Nitrosomonadales</taxon>
        <taxon>Sterolibacteriaceae</taxon>
        <taxon>Candidatus Nitricoxidivorans</taxon>
    </lineage>
</organism>
<dbReference type="InterPro" id="IPR017927">
    <property type="entry name" value="FAD-bd_FR_type"/>
</dbReference>
<dbReference type="Pfam" id="PF00111">
    <property type="entry name" value="Fer2"/>
    <property type="match status" value="1"/>
</dbReference>
<dbReference type="GO" id="GO:0051537">
    <property type="term" value="F:2 iron, 2 sulfur cluster binding"/>
    <property type="evidence" value="ECO:0007669"/>
    <property type="project" value="UniProtKB-KW"/>
</dbReference>
<dbReference type="PROSITE" id="PS51085">
    <property type="entry name" value="2FE2S_FER_2"/>
    <property type="match status" value="1"/>
</dbReference>
<evidence type="ECO:0000256" key="3">
    <source>
        <dbReference type="ARBA" id="ARBA00022714"/>
    </source>
</evidence>
<dbReference type="PRINTS" id="PR00406">
    <property type="entry name" value="CYTB5RDTASE"/>
</dbReference>
<dbReference type="GO" id="GO:0046872">
    <property type="term" value="F:metal ion binding"/>
    <property type="evidence" value="ECO:0007669"/>
    <property type="project" value="UniProtKB-KW"/>
</dbReference>
<dbReference type="PANTHER" id="PTHR47354">
    <property type="entry name" value="NADH OXIDOREDUCTASE HCR"/>
    <property type="match status" value="1"/>
</dbReference>
<keyword evidence="6" id="KW-0560">Oxidoreductase</keyword>
<dbReference type="SUPFAM" id="SSF52343">
    <property type="entry name" value="Ferredoxin reductase-like, C-terminal NADP-linked domain"/>
    <property type="match status" value="1"/>
</dbReference>
<dbReference type="EMBL" id="CP107246">
    <property type="protein sequence ID" value="WIM05826.1"/>
    <property type="molecule type" value="Genomic_DNA"/>
</dbReference>
<evidence type="ECO:0000256" key="5">
    <source>
        <dbReference type="ARBA" id="ARBA00022827"/>
    </source>
</evidence>
<feature type="domain" description="2Fe-2S ferredoxin-type" evidence="10">
    <location>
        <begin position="346"/>
        <end position="430"/>
    </location>
</feature>
<dbReference type="PANTHER" id="PTHR47354:SF8">
    <property type="entry name" value="1,2-PHENYLACETYL-COA EPOXIDASE, SUBUNIT E"/>
    <property type="match status" value="1"/>
</dbReference>
<dbReference type="SUPFAM" id="SSF54292">
    <property type="entry name" value="2Fe-2S ferredoxin-like"/>
    <property type="match status" value="1"/>
</dbReference>
<keyword evidence="8" id="KW-0411">Iron-sulfur</keyword>
<comment type="cofactor">
    <cofactor evidence="1">
        <name>FAD</name>
        <dbReference type="ChEBI" id="CHEBI:57692"/>
    </cofactor>
</comment>
<feature type="domain" description="FAD-binding FR-type" evidence="11">
    <location>
        <begin position="72"/>
        <end position="190"/>
    </location>
</feature>
<evidence type="ECO:0000256" key="2">
    <source>
        <dbReference type="ARBA" id="ARBA00022630"/>
    </source>
</evidence>
<evidence type="ECO:0000256" key="9">
    <source>
        <dbReference type="SAM" id="Phobius"/>
    </source>
</evidence>
<accession>A0AA49FKZ9</accession>
<dbReference type="InterPro" id="IPR001433">
    <property type="entry name" value="OxRdtase_FAD/NAD-bd"/>
</dbReference>
<dbReference type="KEGG" id="npv:OHM77_00630"/>
<keyword evidence="3" id="KW-0001">2Fe-2S</keyword>
<sequence>MMPPEMTSASLLLWIVLGITLQIALWLGISFWRHWGEYQALRTGVGSDGGGGAPVRETLPSASEPASVAAWSGFRSFRVDRKEIEDGAQSICSFYLVAEDRQLLPEFKPGQFLTFRLDVPAPDGKTEQITRCYSLSDAPHAGFYRVSIKRVPAPAGSAYPPGRSSNYFHDHVQVGDVLQVRAPGGHFHIDRSDAPVVLIGGGIGITPVLSMLNWCVAEQPGREVWLYYGVRNSNEPIKRSHLEALAATYPNFHLRLCFSDPLPGDQLGRDYHHQGRVDVALFRTELPLKPYHFYICGPTPMMESLVLGLEDWGVPESRIHYEAFGPASIKRSANPTAVEPVVATQSDIVVTFAKSGKQIPWQPGMGSLLDFAEANGVKVESSCRAGSCGCCQTTIKAGEVAYGHAPDFDPEPGSCLLCSCTPKTSVTLEA</sequence>
<name>A0AA49FKZ9_9PROT</name>
<dbReference type="GO" id="GO:0050660">
    <property type="term" value="F:flavin adenine dinucleotide binding"/>
    <property type="evidence" value="ECO:0007669"/>
    <property type="project" value="TreeGrafter"/>
</dbReference>
<dbReference type="InterPro" id="IPR008333">
    <property type="entry name" value="Cbr1-like_FAD-bd_dom"/>
</dbReference>
<keyword evidence="5" id="KW-0274">FAD</keyword>
<keyword evidence="4" id="KW-0479">Metal-binding</keyword>
<evidence type="ECO:0000256" key="8">
    <source>
        <dbReference type="ARBA" id="ARBA00023014"/>
    </source>
</evidence>
<proteinExistence type="predicted"/>
<dbReference type="PROSITE" id="PS51384">
    <property type="entry name" value="FAD_FR"/>
    <property type="match status" value="1"/>
</dbReference>
<keyword evidence="9" id="KW-0812">Transmembrane</keyword>
<protein>
    <submittedName>
        <fullName evidence="12">2Fe-2S iron-sulfur cluster-binding protein</fullName>
    </submittedName>
</protein>
<evidence type="ECO:0000313" key="12">
    <source>
        <dbReference type="EMBL" id="WIM05826.1"/>
    </source>
</evidence>
<dbReference type="Gene3D" id="3.40.50.80">
    <property type="entry name" value="Nucleotide-binding domain of ferredoxin-NADP reductase (FNR) module"/>
    <property type="match status" value="1"/>
</dbReference>
<dbReference type="Pfam" id="PF00175">
    <property type="entry name" value="NAD_binding_1"/>
    <property type="match status" value="1"/>
</dbReference>
<dbReference type="Gene3D" id="3.10.20.30">
    <property type="match status" value="1"/>
</dbReference>
<keyword evidence="9" id="KW-0472">Membrane</keyword>
<dbReference type="InterPro" id="IPR039261">
    <property type="entry name" value="FNR_nucleotide-bd"/>
</dbReference>